<dbReference type="PANTHER" id="PTHR33463">
    <property type="entry name" value="NB-ARC DOMAIN-CONTAINING PROTEIN-RELATED"/>
    <property type="match status" value="1"/>
</dbReference>
<evidence type="ECO:0000256" key="5">
    <source>
        <dbReference type="ARBA" id="ARBA00022840"/>
    </source>
</evidence>
<keyword evidence="9" id="KW-1185">Reference proteome</keyword>
<comment type="similarity">
    <text evidence="1">Belongs to the disease resistance NB-LRR family.</text>
</comment>
<evidence type="ECO:0000256" key="4">
    <source>
        <dbReference type="ARBA" id="ARBA00022821"/>
    </source>
</evidence>
<evidence type="ECO:0000256" key="3">
    <source>
        <dbReference type="ARBA" id="ARBA00022737"/>
    </source>
</evidence>
<evidence type="ECO:0000259" key="7">
    <source>
        <dbReference type="Pfam" id="PF23247"/>
    </source>
</evidence>
<dbReference type="AlphaFoldDB" id="A0A165ZLC4"/>
<dbReference type="PRINTS" id="PR00364">
    <property type="entry name" value="DISEASERSIST"/>
</dbReference>
<keyword evidence="4" id="KW-0611">Plant defense</keyword>
<gene>
    <name evidence="8" type="ORF">DCAR_0310096</name>
</gene>
<dbReference type="EMBL" id="CP093345">
    <property type="protein sequence ID" value="WOG90850.1"/>
    <property type="molecule type" value="Genomic_DNA"/>
</dbReference>
<organism evidence="8 9">
    <name type="scientific">Daucus carota subsp. sativus</name>
    <name type="common">Carrot</name>
    <dbReference type="NCBI Taxonomy" id="79200"/>
    <lineage>
        <taxon>Eukaryota</taxon>
        <taxon>Viridiplantae</taxon>
        <taxon>Streptophyta</taxon>
        <taxon>Embryophyta</taxon>
        <taxon>Tracheophyta</taxon>
        <taxon>Spermatophyta</taxon>
        <taxon>Magnoliopsida</taxon>
        <taxon>eudicotyledons</taxon>
        <taxon>Gunneridae</taxon>
        <taxon>Pentapetalae</taxon>
        <taxon>asterids</taxon>
        <taxon>campanulids</taxon>
        <taxon>Apiales</taxon>
        <taxon>Apiaceae</taxon>
        <taxon>Apioideae</taxon>
        <taxon>Scandiceae</taxon>
        <taxon>Daucinae</taxon>
        <taxon>Daucus</taxon>
        <taxon>Daucus sect. Daucus</taxon>
    </lineage>
</organism>
<dbReference type="OMA" id="KEICHGH"/>
<dbReference type="InterPro" id="IPR050905">
    <property type="entry name" value="Plant_NBS-LRR"/>
</dbReference>
<dbReference type="GO" id="GO:0006952">
    <property type="term" value="P:defense response"/>
    <property type="evidence" value="ECO:0007669"/>
    <property type="project" value="UniProtKB-KW"/>
</dbReference>
<dbReference type="InterPro" id="IPR036388">
    <property type="entry name" value="WH-like_DNA-bd_sf"/>
</dbReference>
<reference evidence="8" key="2">
    <citation type="submission" date="2022-03" db="EMBL/GenBank/DDBJ databases">
        <title>Draft title - Genomic analysis of global carrot germplasm unveils the trajectory of domestication and the origin of high carotenoid orange carrot.</title>
        <authorList>
            <person name="Iorizzo M."/>
            <person name="Ellison S."/>
            <person name="Senalik D."/>
            <person name="Macko-Podgorni A."/>
            <person name="Grzebelus D."/>
            <person name="Bostan H."/>
            <person name="Rolling W."/>
            <person name="Curaba J."/>
            <person name="Simon P."/>
        </authorList>
    </citation>
    <scope>NUCLEOTIDE SEQUENCE</scope>
    <source>
        <tissue evidence="8">Leaf</tissue>
    </source>
</reference>
<dbReference type="SUPFAM" id="SSF52540">
    <property type="entry name" value="P-loop containing nucleoside triphosphate hydrolases"/>
    <property type="match status" value="1"/>
</dbReference>
<keyword evidence="5" id="KW-0067">ATP-binding</keyword>
<proteinExistence type="inferred from homology"/>
<name>A0A165ZLC4_DAUCS</name>
<keyword evidence="2" id="KW-0433">Leucine-rich repeat</keyword>
<dbReference type="GO" id="GO:0005524">
    <property type="term" value="F:ATP binding"/>
    <property type="evidence" value="ECO:0007669"/>
    <property type="project" value="UniProtKB-KW"/>
</dbReference>
<evidence type="ECO:0000313" key="9">
    <source>
        <dbReference type="Proteomes" id="UP000077755"/>
    </source>
</evidence>
<dbReference type="Pfam" id="PF23247">
    <property type="entry name" value="LRR_RPS2"/>
    <property type="match status" value="1"/>
</dbReference>
<dbReference type="Proteomes" id="UP000077755">
    <property type="component" value="Chromosome 3"/>
</dbReference>
<feature type="domain" description="NB-ARC" evidence="6">
    <location>
        <begin position="162"/>
        <end position="332"/>
    </location>
</feature>
<protein>
    <submittedName>
        <fullName evidence="8">Uncharacterized protein</fullName>
    </submittedName>
</protein>
<dbReference type="FunFam" id="1.10.8.430:FF:000003">
    <property type="entry name" value="Probable disease resistance protein At5g66910"/>
    <property type="match status" value="1"/>
</dbReference>
<dbReference type="Gene3D" id="3.40.50.300">
    <property type="entry name" value="P-loop containing nucleotide triphosphate hydrolases"/>
    <property type="match status" value="1"/>
</dbReference>
<dbReference type="Gene3D" id="1.10.10.10">
    <property type="entry name" value="Winged helix-like DNA-binding domain superfamily/Winged helix DNA-binding domain"/>
    <property type="match status" value="1"/>
</dbReference>
<evidence type="ECO:0000256" key="2">
    <source>
        <dbReference type="ARBA" id="ARBA00022614"/>
    </source>
</evidence>
<evidence type="ECO:0000313" key="8">
    <source>
        <dbReference type="EMBL" id="WOG90850.1"/>
    </source>
</evidence>
<reference evidence="8" key="1">
    <citation type="journal article" date="2016" name="Nat. Genet.">
        <title>A high-quality carrot genome assembly provides new insights into carotenoid accumulation and asterid genome evolution.</title>
        <authorList>
            <person name="Iorizzo M."/>
            <person name="Ellison S."/>
            <person name="Senalik D."/>
            <person name="Zeng P."/>
            <person name="Satapoomin P."/>
            <person name="Huang J."/>
            <person name="Bowman M."/>
            <person name="Iovene M."/>
            <person name="Sanseverino W."/>
            <person name="Cavagnaro P."/>
            <person name="Yildiz M."/>
            <person name="Macko-Podgorni A."/>
            <person name="Moranska E."/>
            <person name="Grzebelus E."/>
            <person name="Grzebelus D."/>
            <person name="Ashrafi H."/>
            <person name="Zheng Z."/>
            <person name="Cheng S."/>
            <person name="Spooner D."/>
            <person name="Van Deynze A."/>
            <person name="Simon P."/>
        </authorList>
    </citation>
    <scope>NUCLEOTIDE SEQUENCE</scope>
    <source>
        <tissue evidence="8">Leaf</tissue>
    </source>
</reference>
<dbReference type="OrthoDB" id="1579323at2759"/>
<evidence type="ECO:0000256" key="1">
    <source>
        <dbReference type="ARBA" id="ARBA00008894"/>
    </source>
</evidence>
<dbReference type="InterPro" id="IPR027417">
    <property type="entry name" value="P-loop_NTPase"/>
</dbReference>
<dbReference type="Gene3D" id="1.10.8.430">
    <property type="entry name" value="Helical domain of apoptotic protease-activating factors"/>
    <property type="match status" value="1"/>
</dbReference>
<keyword evidence="3" id="KW-0677">Repeat</keyword>
<dbReference type="Gramene" id="KZN00170">
    <property type="protein sequence ID" value="KZN00170"/>
    <property type="gene ID" value="DCAR_008924"/>
</dbReference>
<keyword evidence="5" id="KW-0547">Nucleotide-binding</keyword>
<feature type="domain" description="Disease resistance protein At4g27190-like leucine-rich repeats" evidence="7">
    <location>
        <begin position="821"/>
        <end position="916"/>
    </location>
</feature>
<dbReference type="GO" id="GO:0043531">
    <property type="term" value="F:ADP binding"/>
    <property type="evidence" value="ECO:0007669"/>
    <property type="project" value="InterPro"/>
</dbReference>
<dbReference type="InterPro" id="IPR002182">
    <property type="entry name" value="NB-ARC"/>
</dbReference>
<dbReference type="Gene3D" id="3.80.10.10">
    <property type="entry name" value="Ribonuclease Inhibitor"/>
    <property type="match status" value="1"/>
</dbReference>
<dbReference type="PANTHER" id="PTHR33463:SF136">
    <property type="entry name" value="NB-ARC DOMAIN-CONTAINING PROTEIN"/>
    <property type="match status" value="1"/>
</dbReference>
<dbReference type="InterPro" id="IPR042197">
    <property type="entry name" value="Apaf_helical"/>
</dbReference>
<sequence length="970" mass="109346">MVGLSDIPCVGEVVDRISKAIVDAMSRGLWYVFCYKSLVDELDSEVEKLKIEQGKMARRTKEEKDKGKNIHDFVLKWQKDVEEILQMSGEECSPSCSCSQCLPIPDPVSRWQLGKNAANKAKTVAELTISGNNYQKGEIAQFPPLENVPRSVGEFQKFQSREDAYKELWEALVNEDGARVLGIHGMPGVGKTRMMEQIWKEAKEETKFDMFVQVDVGSEKIDLMRLQDKIADQLGFSLDSKYSVVQRASQLENSLLNRGKSLIIFDNVWDEIKLDTIGIPFGSSSSTNSCKILLTSRDEGVCLLNNCRYLVKIAPLTPEEAWHLFENTVGASKIVSLKDETLAKKVCAKCAGLPLVIVVIGKALKIRQDCSWNDTLDQLENSKIKNVSGIDADVYACLKLSFDNLEEDAKLCMLLCSLLPDDANIHIMKLVQLATGSRLVHITETRVCAMVDELKLSSLLLEGINDEVFKLHDIIRDLARSIGGADPNYGFVFARCYSSLPDNYAEYGTAKLLHLELRTNDFQFPHDLQCPDLHTLSLRSTGKDINQVHVTTSYNEKISGSMFGNLRFLVLVNFSRKQQFSLQHLDRLKTLVLEHCDISYIGDTDASFFPESLDSLCIWKCHLPVPLDLPNLKYLRKLEIQRINDDVMMIMVPNAISNLSNLKTLHIPAGYFTTEDDVQEDLEIPGCDNTVYQSVAGQIFDEISKLTRLTSLQISFDYTEVFQDTHMFRNLLEFNICVGPSTGFSHPILRVPVTRLIELHDCQLSGLEALLEKAEKAVLEKIDDFKGIIICSSNRDAFAQLRTLYIDDCNNLECLARISQNEIQHTHQKWNAFSRLTILKITSCSALKYLFCESVAKCFVQLQVLRIYWCYKMEVIVMNEGNSGGDIISFPKLESMELAHLPGLTSFHRKKHSGSTSVIDNSAVSPAQRRPSYDGMVAFPSLENLIIQWLDQNDTRDILLEIKKASGVQL</sequence>
<dbReference type="InterPro" id="IPR057135">
    <property type="entry name" value="At4g27190-like_LRR"/>
</dbReference>
<dbReference type="Pfam" id="PF00931">
    <property type="entry name" value="NB-ARC"/>
    <property type="match status" value="1"/>
</dbReference>
<accession>A0A165ZLC4</accession>
<dbReference type="InterPro" id="IPR032675">
    <property type="entry name" value="LRR_dom_sf"/>
</dbReference>
<evidence type="ECO:0000259" key="6">
    <source>
        <dbReference type="Pfam" id="PF00931"/>
    </source>
</evidence>
<dbReference type="SUPFAM" id="SSF52047">
    <property type="entry name" value="RNI-like"/>
    <property type="match status" value="1"/>
</dbReference>